<evidence type="ECO:0000313" key="1">
    <source>
        <dbReference type="EMBL" id="PTQ34240.1"/>
    </source>
</evidence>
<proteinExistence type="predicted"/>
<organism evidence="1 2">
    <name type="scientific">Marchantia polymorpha</name>
    <name type="common">Common liverwort</name>
    <name type="synonym">Marchantia aquatica</name>
    <dbReference type="NCBI Taxonomy" id="3197"/>
    <lineage>
        <taxon>Eukaryota</taxon>
        <taxon>Viridiplantae</taxon>
        <taxon>Streptophyta</taxon>
        <taxon>Embryophyta</taxon>
        <taxon>Marchantiophyta</taxon>
        <taxon>Marchantiopsida</taxon>
        <taxon>Marchantiidae</taxon>
        <taxon>Marchantiales</taxon>
        <taxon>Marchantiaceae</taxon>
        <taxon>Marchantia</taxon>
    </lineage>
</organism>
<name>A0A2R6WK44_MARPO</name>
<dbReference type="Proteomes" id="UP000244005">
    <property type="component" value="Unassembled WGS sequence"/>
</dbReference>
<gene>
    <name evidence="1" type="ORF">MARPO_0082s0071</name>
</gene>
<accession>A0A2R6WK44</accession>
<reference evidence="2" key="1">
    <citation type="journal article" date="2017" name="Cell">
        <title>Insights into land plant evolution garnered from the Marchantia polymorpha genome.</title>
        <authorList>
            <person name="Bowman J.L."/>
            <person name="Kohchi T."/>
            <person name="Yamato K.T."/>
            <person name="Jenkins J."/>
            <person name="Shu S."/>
            <person name="Ishizaki K."/>
            <person name="Yamaoka S."/>
            <person name="Nishihama R."/>
            <person name="Nakamura Y."/>
            <person name="Berger F."/>
            <person name="Adam C."/>
            <person name="Aki S.S."/>
            <person name="Althoff F."/>
            <person name="Araki T."/>
            <person name="Arteaga-Vazquez M.A."/>
            <person name="Balasubrmanian S."/>
            <person name="Barry K."/>
            <person name="Bauer D."/>
            <person name="Boehm C.R."/>
            <person name="Briginshaw L."/>
            <person name="Caballero-Perez J."/>
            <person name="Catarino B."/>
            <person name="Chen F."/>
            <person name="Chiyoda S."/>
            <person name="Chovatia M."/>
            <person name="Davies K.M."/>
            <person name="Delmans M."/>
            <person name="Demura T."/>
            <person name="Dierschke T."/>
            <person name="Dolan L."/>
            <person name="Dorantes-Acosta A.E."/>
            <person name="Eklund D.M."/>
            <person name="Florent S.N."/>
            <person name="Flores-Sandoval E."/>
            <person name="Fujiyama A."/>
            <person name="Fukuzawa H."/>
            <person name="Galik B."/>
            <person name="Grimanelli D."/>
            <person name="Grimwood J."/>
            <person name="Grossniklaus U."/>
            <person name="Hamada T."/>
            <person name="Haseloff J."/>
            <person name="Hetherington A.J."/>
            <person name="Higo A."/>
            <person name="Hirakawa Y."/>
            <person name="Hundley H.N."/>
            <person name="Ikeda Y."/>
            <person name="Inoue K."/>
            <person name="Inoue S.I."/>
            <person name="Ishida S."/>
            <person name="Jia Q."/>
            <person name="Kakita M."/>
            <person name="Kanazawa T."/>
            <person name="Kawai Y."/>
            <person name="Kawashima T."/>
            <person name="Kennedy M."/>
            <person name="Kinose K."/>
            <person name="Kinoshita T."/>
            <person name="Kohara Y."/>
            <person name="Koide E."/>
            <person name="Komatsu K."/>
            <person name="Kopischke S."/>
            <person name="Kubo M."/>
            <person name="Kyozuka J."/>
            <person name="Lagercrantz U."/>
            <person name="Lin S.S."/>
            <person name="Lindquist E."/>
            <person name="Lipzen A.M."/>
            <person name="Lu C.W."/>
            <person name="De Luna E."/>
            <person name="Martienssen R.A."/>
            <person name="Minamino N."/>
            <person name="Mizutani M."/>
            <person name="Mizutani M."/>
            <person name="Mochizuki N."/>
            <person name="Monte I."/>
            <person name="Mosher R."/>
            <person name="Nagasaki H."/>
            <person name="Nakagami H."/>
            <person name="Naramoto S."/>
            <person name="Nishitani K."/>
            <person name="Ohtani M."/>
            <person name="Okamoto T."/>
            <person name="Okumura M."/>
            <person name="Phillips J."/>
            <person name="Pollak B."/>
            <person name="Reinders A."/>
            <person name="Rovekamp M."/>
            <person name="Sano R."/>
            <person name="Sawa S."/>
            <person name="Schmid M.W."/>
            <person name="Shirakawa M."/>
            <person name="Solano R."/>
            <person name="Spunde A."/>
            <person name="Suetsugu N."/>
            <person name="Sugano S."/>
            <person name="Sugiyama A."/>
            <person name="Sun R."/>
            <person name="Suzuki Y."/>
            <person name="Takenaka M."/>
            <person name="Takezawa D."/>
            <person name="Tomogane H."/>
            <person name="Tsuzuki M."/>
            <person name="Ueda T."/>
            <person name="Umeda M."/>
            <person name="Ward J.M."/>
            <person name="Watanabe Y."/>
            <person name="Yazaki K."/>
            <person name="Yokoyama R."/>
            <person name="Yoshitake Y."/>
            <person name="Yotsui I."/>
            <person name="Zachgo S."/>
            <person name="Schmutz J."/>
        </authorList>
    </citation>
    <scope>NUCLEOTIDE SEQUENCE [LARGE SCALE GENOMIC DNA]</scope>
    <source>
        <strain evidence="2">Tak-1</strain>
    </source>
</reference>
<sequence>MGLSPSGRTNAADDVRLNATTIVPDLTSSNSHTIERKTIILAKTRFFLTTLCRYDRCMCKANKKSQLNAVMFALTCFLITSMKAQLIQLLRNKATKLQISLLLLAFQQLNWVPLDYDPREHRMRRDQDSSFGCVFYSGFRPHYEAPSNFQNIHYDTHPAGQLTETETLTKARDQHLNGRCSKAISSFNYD</sequence>
<protein>
    <submittedName>
        <fullName evidence="1">Uncharacterized protein</fullName>
    </submittedName>
</protein>
<keyword evidence="2" id="KW-1185">Reference proteome</keyword>
<dbReference type="EMBL" id="KZ772754">
    <property type="protein sequence ID" value="PTQ34240.1"/>
    <property type="molecule type" value="Genomic_DNA"/>
</dbReference>
<dbReference type="AlphaFoldDB" id="A0A2R6WK44"/>
<evidence type="ECO:0000313" key="2">
    <source>
        <dbReference type="Proteomes" id="UP000244005"/>
    </source>
</evidence>